<feature type="signal peptide" evidence="6">
    <location>
        <begin position="1"/>
        <end position="27"/>
    </location>
</feature>
<organism evidence="7 8">
    <name type="scientific">Phenylobacterium soli</name>
    <dbReference type="NCBI Taxonomy" id="2170551"/>
    <lineage>
        <taxon>Bacteria</taxon>
        <taxon>Pseudomonadati</taxon>
        <taxon>Pseudomonadota</taxon>
        <taxon>Alphaproteobacteria</taxon>
        <taxon>Caulobacterales</taxon>
        <taxon>Caulobacteraceae</taxon>
        <taxon>Phenylobacterium</taxon>
    </lineage>
</organism>
<dbReference type="GO" id="GO:0006457">
    <property type="term" value="P:protein folding"/>
    <property type="evidence" value="ECO:0007669"/>
    <property type="project" value="InterPro"/>
</dbReference>
<dbReference type="OrthoDB" id="9808637at2"/>
<keyword evidence="6" id="KW-0732">Signal</keyword>
<dbReference type="InterPro" id="IPR024199">
    <property type="entry name" value="Uncharacterised_DsbB"/>
</dbReference>
<evidence type="ECO:0000313" key="7">
    <source>
        <dbReference type="EMBL" id="RAK56241.1"/>
    </source>
</evidence>
<feature type="transmembrane region" description="Helical" evidence="5">
    <location>
        <begin position="46"/>
        <end position="65"/>
    </location>
</feature>
<evidence type="ECO:0000313" key="8">
    <source>
        <dbReference type="Proteomes" id="UP000249254"/>
    </source>
</evidence>
<dbReference type="InterPro" id="IPR003752">
    <property type="entry name" value="DiS_bond_form_DsbB/BdbC"/>
</dbReference>
<accession>A0A328APK3</accession>
<dbReference type="PIRSF" id="PIRSF033913">
    <property type="entry name" value="S-S_format_DsbB"/>
    <property type="match status" value="1"/>
</dbReference>
<dbReference type="EMBL" id="QFYQ01000001">
    <property type="protein sequence ID" value="RAK56241.1"/>
    <property type="molecule type" value="Genomic_DNA"/>
</dbReference>
<feature type="chain" id="PRO_5016315391" evidence="6">
    <location>
        <begin position="28"/>
        <end position="170"/>
    </location>
</feature>
<evidence type="ECO:0000256" key="3">
    <source>
        <dbReference type="ARBA" id="ARBA00022989"/>
    </source>
</evidence>
<dbReference type="Proteomes" id="UP000249254">
    <property type="component" value="Unassembled WGS sequence"/>
</dbReference>
<reference evidence="8" key="1">
    <citation type="submission" date="2018-05" db="EMBL/GenBank/DDBJ databases">
        <authorList>
            <person name="Li X."/>
        </authorList>
    </citation>
    <scope>NUCLEOTIDE SEQUENCE [LARGE SCALE GENOMIC DNA]</scope>
    <source>
        <strain evidence="8">LX32</strain>
    </source>
</reference>
<dbReference type="SUPFAM" id="SSF158442">
    <property type="entry name" value="DsbB-like"/>
    <property type="match status" value="1"/>
</dbReference>
<dbReference type="InterPro" id="IPR023380">
    <property type="entry name" value="DsbB-like_sf"/>
</dbReference>
<feature type="transmembrane region" description="Helical" evidence="5">
    <location>
        <begin position="72"/>
        <end position="93"/>
    </location>
</feature>
<dbReference type="Gene3D" id="1.20.1550.10">
    <property type="entry name" value="DsbB-like"/>
    <property type="match status" value="1"/>
</dbReference>
<dbReference type="Pfam" id="PF02600">
    <property type="entry name" value="DsbB"/>
    <property type="match status" value="1"/>
</dbReference>
<dbReference type="GO" id="GO:0016020">
    <property type="term" value="C:membrane"/>
    <property type="evidence" value="ECO:0007669"/>
    <property type="project" value="UniProtKB-SubCell"/>
</dbReference>
<feature type="transmembrane region" description="Helical" evidence="5">
    <location>
        <begin position="145"/>
        <end position="164"/>
    </location>
</feature>
<name>A0A328APK3_9CAUL</name>
<evidence type="ECO:0000256" key="6">
    <source>
        <dbReference type="SAM" id="SignalP"/>
    </source>
</evidence>
<evidence type="ECO:0000256" key="2">
    <source>
        <dbReference type="ARBA" id="ARBA00022692"/>
    </source>
</evidence>
<keyword evidence="4 5" id="KW-0472">Membrane</keyword>
<proteinExistence type="predicted"/>
<comment type="caution">
    <text evidence="7">The sequence shown here is derived from an EMBL/GenBank/DDBJ whole genome shotgun (WGS) entry which is preliminary data.</text>
</comment>
<evidence type="ECO:0000256" key="1">
    <source>
        <dbReference type="ARBA" id="ARBA00004141"/>
    </source>
</evidence>
<gene>
    <name evidence="7" type="ORF">DJ017_05785</name>
</gene>
<keyword evidence="3 5" id="KW-1133">Transmembrane helix</keyword>
<evidence type="ECO:0000256" key="4">
    <source>
        <dbReference type="ARBA" id="ARBA00023136"/>
    </source>
</evidence>
<keyword evidence="8" id="KW-1185">Reference proteome</keyword>
<dbReference type="AlphaFoldDB" id="A0A328APK3"/>
<protein>
    <submittedName>
        <fullName evidence="7">Disulfide bond formation protein B</fullName>
    </submittedName>
</protein>
<comment type="subcellular location">
    <subcellularLocation>
        <location evidence="1">Membrane</location>
        <topology evidence="1">Multi-pass membrane protein</topology>
    </subcellularLocation>
</comment>
<dbReference type="RefSeq" id="WP_111529988.1">
    <property type="nucleotide sequence ID" value="NZ_JBHRSG010000002.1"/>
</dbReference>
<sequence>MILTPLLNRWRLAALVVSAAMLATAHAFQTFGGYQPCTLCLRQREVYWVVGTIALAFMFLVRLPGGARFRQLTCWILGLGFLVSFAVATYHAGAEWKFWPGPSTCSSAGSAGVSAQAMQDLLNGAKIKPPACDQVVWSLFGLSMAGWNALISLGLVGLSALAALNERSKP</sequence>
<evidence type="ECO:0000256" key="5">
    <source>
        <dbReference type="SAM" id="Phobius"/>
    </source>
</evidence>
<dbReference type="GO" id="GO:0015035">
    <property type="term" value="F:protein-disulfide reductase activity"/>
    <property type="evidence" value="ECO:0007669"/>
    <property type="project" value="InterPro"/>
</dbReference>
<keyword evidence="2 5" id="KW-0812">Transmembrane</keyword>